<reference evidence="3 4" key="1">
    <citation type="submission" date="2020-02" db="EMBL/GenBank/DDBJ databases">
        <authorList>
            <person name="Li X.-J."/>
            <person name="Han X.-M."/>
        </authorList>
    </citation>
    <scope>NUCLEOTIDE SEQUENCE [LARGE SCALE GENOMIC DNA]</scope>
    <source>
        <strain evidence="3 4">CCTCC AB 2017055</strain>
    </source>
</reference>
<dbReference type="RefSeq" id="WP_163735515.1">
    <property type="nucleotide sequence ID" value="NZ_JAAGOA010000005.1"/>
</dbReference>
<keyword evidence="1" id="KW-1133">Transmembrane helix</keyword>
<feature type="transmembrane region" description="Helical" evidence="1">
    <location>
        <begin position="151"/>
        <end position="173"/>
    </location>
</feature>
<feature type="transmembrane region" description="Helical" evidence="1">
    <location>
        <begin position="263"/>
        <end position="282"/>
    </location>
</feature>
<feature type="signal peptide" evidence="2">
    <location>
        <begin position="1"/>
        <end position="26"/>
    </location>
</feature>
<feature type="transmembrane region" description="Helical" evidence="1">
    <location>
        <begin position="108"/>
        <end position="130"/>
    </location>
</feature>
<keyword evidence="1" id="KW-0472">Membrane</keyword>
<feature type="transmembrane region" description="Helical" evidence="1">
    <location>
        <begin position="68"/>
        <end position="88"/>
    </location>
</feature>
<keyword evidence="1" id="KW-0812">Transmembrane</keyword>
<dbReference type="Proteomes" id="UP000475214">
    <property type="component" value="Unassembled WGS sequence"/>
</dbReference>
<name>A0A6L9S876_9ACTN</name>
<evidence type="ECO:0008006" key="5">
    <source>
        <dbReference type="Google" id="ProtNLM"/>
    </source>
</evidence>
<evidence type="ECO:0000313" key="4">
    <source>
        <dbReference type="Proteomes" id="UP000475214"/>
    </source>
</evidence>
<feature type="transmembrane region" description="Helical" evidence="1">
    <location>
        <begin position="459"/>
        <end position="481"/>
    </location>
</feature>
<evidence type="ECO:0000256" key="1">
    <source>
        <dbReference type="SAM" id="Phobius"/>
    </source>
</evidence>
<comment type="caution">
    <text evidence="3">The sequence shown here is derived from an EMBL/GenBank/DDBJ whole genome shotgun (WGS) entry which is preliminary data.</text>
</comment>
<keyword evidence="4" id="KW-1185">Reference proteome</keyword>
<dbReference type="AlphaFoldDB" id="A0A6L9S876"/>
<feature type="transmembrane region" description="Helical" evidence="1">
    <location>
        <begin position="412"/>
        <end position="431"/>
    </location>
</feature>
<sequence length="491" mass="52046">MSVRRHHLLALLFAACALALSLPAGYRTLDADEQLVLGAASATLFSLAALQVVMGLRGNRAGIAHWRIGPWYLLWSALTLGIAPLTWLTPQTGSASQIELTSVVSAQVVFMVSLVPWTVGYCAGAPRAVAGVARRGYALLLRGTSPTVRGGGLPWVLYGVGTAARLLTVVLSGRLGYVGEIDGLVSSAGAFDHMLSLVATFTLFAIAAAAYRAFSESTRGGMVTLMVLLGIESVVGALAGGKQHFLLSVLAVLIPYGALRGRLSLRLLVAGAIAFLWIAVPFNTAYREVVRSDESTLSPAAAVAAAPEIVADVATADSFADALTGSSTQMLHRVRMLDSVAIIVQKTPETVPYRSPVDFASAPLVGVIPRALWPDKPVLATGYEFSREYFGTPRHMYTSTGITPLGDLYRHGGIVTVVVGMVLLGMGARLFDTLFRPDADPRAICYLLVFLPLFLRSDIYTMITGIPSGIVVATVGARLICRPQRTPGPQR</sequence>
<protein>
    <recommendedName>
        <fullName evidence="5">O-antigen polysaccharide polymerase Wzy</fullName>
    </recommendedName>
</protein>
<dbReference type="PROSITE" id="PS51257">
    <property type="entry name" value="PROKAR_LIPOPROTEIN"/>
    <property type="match status" value="1"/>
</dbReference>
<feature type="transmembrane region" description="Helical" evidence="1">
    <location>
        <begin position="193"/>
        <end position="211"/>
    </location>
</feature>
<gene>
    <name evidence="3" type="ORF">G1H10_08350</name>
</gene>
<evidence type="ECO:0000256" key="2">
    <source>
        <dbReference type="SAM" id="SignalP"/>
    </source>
</evidence>
<proteinExistence type="predicted"/>
<keyword evidence="2" id="KW-0732">Signal</keyword>
<feature type="transmembrane region" description="Helical" evidence="1">
    <location>
        <begin position="223"/>
        <end position="243"/>
    </location>
</feature>
<feature type="transmembrane region" description="Helical" evidence="1">
    <location>
        <begin position="35"/>
        <end position="56"/>
    </location>
</feature>
<organism evidence="3 4">
    <name type="scientific">Phytoactinopolyspora halotolerans</name>
    <dbReference type="NCBI Taxonomy" id="1981512"/>
    <lineage>
        <taxon>Bacteria</taxon>
        <taxon>Bacillati</taxon>
        <taxon>Actinomycetota</taxon>
        <taxon>Actinomycetes</taxon>
        <taxon>Jiangellales</taxon>
        <taxon>Jiangellaceae</taxon>
        <taxon>Phytoactinopolyspora</taxon>
    </lineage>
</organism>
<evidence type="ECO:0000313" key="3">
    <source>
        <dbReference type="EMBL" id="NEE00180.1"/>
    </source>
</evidence>
<dbReference type="EMBL" id="JAAGOA010000005">
    <property type="protein sequence ID" value="NEE00180.1"/>
    <property type="molecule type" value="Genomic_DNA"/>
</dbReference>
<feature type="chain" id="PRO_5039135866" description="O-antigen polysaccharide polymerase Wzy" evidence="2">
    <location>
        <begin position="27"/>
        <end position="491"/>
    </location>
</feature>
<accession>A0A6L9S876</accession>